<evidence type="ECO:0000256" key="1">
    <source>
        <dbReference type="ARBA" id="ARBA00004370"/>
    </source>
</evidence>
<evidence type="ECO:0000256" key="4">
    <source>
        <dbReference type="ARBA" id="ARBA00023065"/>
    </source>
</evidence>
<keyword evidence="4 8" id="KW-0406">Ion transport</keyword>
<dbReference type="NCBIfam" id="NF004402">
    <property type="entry name" value="PRK05758.2-2"/>
    <property type="match status" value="1"/>
</dbReference>
<proteinExistence type="inferred from homology"/>
<comment type="similarity">
    <text evidence="8">Belongs to the ATPase delta chain family.</text>
</comment>
<keyword evidence="5 8" id="KW-0472">Membrane</keyword>
<dbReference type="InterPro" id="IPR000711">
    <property type="entry name" value="ATPase_OSCP/dsu"/>
</dbReference>
<organism evidence="9 10">
    <name type="scientific">Aliishimia ponticola</name>
    <dbReference type="NCBI Taxonomy" id="2499833"/>
    <lineage>
        <taxon>Bacteria</taxon>
        <taxon>Pseudomonadati</taxon>
        <taxon>Pseudomonadota</taxon>
        <taxon>Alphaproteobacteria</taxon>
        <taxon>Rhodobacterales</taxon>
        <taxon>Paracoccaceae</taxon>
        <taxon>Aliishimia</taxon>
    </lineage>
</organism>
<dbReference type="GO" id="GO:0045259">
    <property type="term" value="C:proton-transporting ATP synthase complex"/>
    <property type="evidence" value="ECO:0007669"/>
    <property type="project" value="UniProtKB-KW"/>
</dbReference>
<sequence length="186" mass="19582">MSEPASISFGIAARYATAVYDLAKDDNSVAAIESDLDALSGALAESGDFNNLIGSPIYSREEQGAAISALASKMGLSTIMSNTLALMASKRRLFVLPQLLTALREQIAEDKGEVTAEVVSAKALTKTQSDKLAKSLKDRLGKDVTINATVDESIIGGLIVKVGSKMIDTSIRSKLASLQNTMKEVG</sequence>
<keyword evidence="10" id="KW-1185">Reference proteome</keyword>
<evidence type="ECO:0000256" key="3">
    <source>
        <dbReference type="ARBA" id="ARBA00022781"/>
    </source>
</evidence>
<evidence type="ECO:0000256" key="2">
    <source>
        <dbReference type="ARBA" id="ARBA00022448"/>
    </source>
</evidence>
<dbReference type="HAMAP" id="MF_01416">
    <property type="entry name" value="ATP_synth_delta_bact"/>
    <property type="match status" value="1"/>
</dbReference>
<dbReference type="SUPFAM" id="SSF47928">
    <property type="entry name" value="N-terminal domain of the delta subunit of the F1F0-ATP synthase"/>
    <property type="match status" value="1"/>
</dbReference>
<protein>
    <recommendedName>
        <fullName evidence="8">ATP synthase subunit delta</fullName>
    </recommendedName>
    <alternativeName>
        <fullName evidence="8">ATP synthase F(1) sector subunit delta</fullName>
    </alternativeName>
    <alternativeName>
        <fullName evidence="8">F-type ATPase subunit delta</fullName>
        <shortName evidence="8">F-ATPase subunit delta</shortName>
    </alternativeName>
</protein>
<dbReference type="GO" id="GO:0005886">
    <property type="term" value="C:plasma membrane"/>
    <property type="evidence" value="ECO:0007669"/>
    <property type="project" value="UniProtKB-SubCell"/>
</dbReference>
<comment type="caution">
    <text evidence="9">The sequence shown here is derived from an EMBL/GenBank/DDBJ whole genome shotgun (WGS) entry which is preliminary data.</text>
</comment>
<dbReference type="Pfam" id="PF00213">
    <property type="entry name" value="OSCP"/>
    <property type="match status" value="1"/>
</dbReference>
<keyword evidence="6 8" id="KW-0139">CF(1)</keyword>
<evidence type="ECO:0000256" key="7">
    <source>
        <dbReference type="ARBA" id="ARBA00023310"/>
    </source>
</evidence>
<evidence type="ECO:0000256" key="6">
    <source>
        <dbReference type="ARBA" id="ARBA00023196"/>
    </source>
</evidence>
<dbReference type="NCBIfam" id="TIGR01145">
    <property type="entry name" value="ATP_synt_delta"/>
    <property type="match status" value="1"/>
</dbReference>
<keyword evidence="3 8" id="KW-0375">Hydrogen ion transport</keyword>
<evidence type="ECO:0000256" key="8">
    <source>
        <dbReference type="HAMAP-Rule" id="MF_01416"/>
    </source>
</evidence>
<dbReference type="NCBIfam" id="NF004406">
    <property type="entry name" value="PRK05758.3-2"/>
    <property type="match status" value="1"/>
</dbReference>
<comment type="function">
    <text evidence="8">F(1)F(0) ATP synthase produces ATP from ADP in the presence of a proton or sodium gradient. F-type ATPases consist of two structural domains, F(1) containing the extramembraneous catalytic core and F(0) containing the membrane proton channel, linked together by a central stalk and a peripheral stalk. During catalysis, ATP synthesis in the catalytic domain of F(1) is coupled via a rotary mechanism of the central stalk subunits to proton translocation.</text>
</comment>
<reference evidence="9 10" key="1">
    <citation type="submission" date="2019-04" db="EMBL/GenBank/DDBJ databases">
        <title>Shimia ponticola sp. nov., isolated from seawater.</title>
        <authorList>
            <person name="Kim Y.-O."/>
            <person name="Yoon J.-H."/>
        </authorList>
    </citation>
    <scope>NUCLEOTIDE SEQUENCE [LARGE SCALE GENOMIC DNA]</scope>
    <source>
        <strain evidence="9 10">MYP11</strain>
    </source>
</reference>
<keyword evidence="7 8" id="KW-0066">ATP synthesis</keyword>
<dbReference type="RefSeq" id="WP_136462572.1">
    <property type="nucleotide sequence ID" value="NZ_SRKY01000002.1"/>
</dbReference>
<dbReference type="GO" id="GO:0046933">
    <property type="term" value="F:proton-transporting ATP synthase activity, rotational mechanism"/>
    <property type="evidence" value="ECO:0007669"/>
    <property type="project" value="UniProtKB-UniRule"/>
</dbReference>
<gene>
    <name evidence="8" type="primary">atpH</name>
    <name evidence="9" type="ORF">E4Z66_08530</name>
</gene>
<dbReference type="PANTHER" id="PTHR11910">
    <property type="entry name" value="ATP SYNTHASE DELTA CHAIN"/>
    <property type="match status" value="1"/>
</dbReference>
<dbReference type="PROSITE" id="PS00389">
    <property type="entry name" value="ATPASE_DELTA"/>
    <property type="match status" value="1"/>
</dbReference>
<dbReference type="Gene3D" id="1.10.520.20">
    <property type="entry name" value="N-terminal domain of the delta subunit of the F1F0-ATP synthase"/>
    <property type="match status" value="1"/>
</dbReference>
<name>A0A4S4NC36_9RHOB</name>
<dbReference type="Proteomes" id="UP000306602">
    <property type="component" value="Unassembled WGS sequence"/>
</dbReference>
<comment type="subcellular location">
    <subcellularLocation>
        <location evidence="8">Cell membrane</location>
        <topology evidence="8">Peripheral membrane protein</topology>
    </subcellularLocation>
    <subcellularLocation>
        <location evidence="1">Membrane</location>
    </subcellularLocation>
</comment>
<keyword evidence="2 8" id="KW-0813">Transport</keyword>
<dbReference type="OrthoDB" id="9796185at2"/>
<dbReference type="InterPro" id="IPR020781">
    <property type="entry name" value="ATPase_OSCP/d_CS"/>
</dbReference>
<accession>A0A4S4NC36</accession>
<dbReference type="AlphaFoldDB" id="A0A4S4NC36"/>
<evidence type="ECO:0000313" key="9">
    <source>
        <dbReference type="EMBL" id="THH36974.1"/>
    </source>
</evidence>
<dbReference type="PRINTS" id="PR00125">
    <property type="entry name" value="ATPASEDELTA"/>
</dbReference>
<dbReference type="InterPro" id="IPR026015">
    <property type="entry name" value="ATP_synth_OSCP/delta_N_sf"/>
</dbReference>
<dbReference type="EMBL" id="SRKY01000002">
    <property type="protein sequence ID" value="THH36974.1"/>
    <property type="molecule type" value="Genomic_DNA"/>
</dbReference>
<comment type="function">
    <text evidence="8">This protein is part of the stalk that links CF(0) to CF(1). It either transmits conformational changes from CF(0) to CF(1) or is implicated in proton conduction.</text>
</comment>
<keyword evidence="8" id="KW-1003">Cell membrane</keyword>
<evidence type="ECO:0000313" key="10">
    <source>
        <dbReference type="Proteomes" id="UP000306602"/>
    </source>
</evidence>
<evidence type="ECO:0000256" key="5">
    <source>
        <dbReference type="ARBA" id="ARBA00023136"/>
    </source>
</evidence>